<dbReference type="Proteomes" id="UP000000496">
    <property type="component" value="Chromosome gsn.131"/>
</dbReference>
<reference evidence="1 2" key="2">
    <citation type="journal article" date="2011" name="Mol. Biol. Evol.">
        <title>Unity in variety--the pan-genome of the Chlamydiae.</title>
        <authorList>
            <person name="Collingro A."/>
            <person name="Tischler P."/>
            <person name="Weinmaier T."/>
            <person name="Penz T."/>
            <person name="Heinz E."/>
            <person name="Brunham R.C."/>
            <person name="Read T.D."/>
            <person name="Bavoil P.M."/>
            <person name="Sachse K."/>
            <person name="Kahane S."/>
            <person name="Friedman M.G."/>
            <person name="Rattei T."/>
            <person name="Myers G.S."/>
            <person name="Horn M."/>
        </authorList>
    </citation>
    <scope>NUCLEOTIDE SEQUENCE [LARGE SCALE GENOMIC DNA]</scope>
    <source>
        <strain evidence="2">ATCC VR-1471 / Z</strain>
    </source>
</reference>
<dbReference type="InterPro" id="IPR007825">
    <property type="entry name" value="Major_OMP_Legionella"/>
</dbReference>
<protein>
    <submittedName>
        <fullName evidence="1">MOMP-like family protein</fullName>
    </submittedName>
</protein>
<organism evidence="1 2">
    <name type="scientific">Simkania negevensis (strain ATCC VR-1471 / DSM 27360 / Z)</name>
    <dbReference type="NCBI Taxonomy" id="331113"/>
    <lineage>
        <taxon>Bacteria</taxon>
        <taxon>Pseudomonadati</taxon>
        <taxon>Chlamydiota</taxon>
        <taxon>Chlamydiia</taxon>
        <taxon>Parachlamydiales</taxon>
        <taxon>Simkaniaceae</taxon>
        <taxon>Simkania</taxon>
    </lineage>
</organism>
<dbReference type="HOGENOM" id="CLU_1293594_0_0_0"/>
<proteinExistence type="predicted"/>
<dbReference type="AlphaFoldDB" id="F8L7M3"/>
<keyword evidence="2" id="KW-1185">Reference proteome</keyword>
<sequence>MNFEIGRNSYLSQYLKLRLFAGAQAAWIYQDYDVRQVLAADDSIDRLRLNQDFWGAGIRAGLNTAWQFTQNWSVYADLALAILYGEFDLDRRDSNQPQNGVETTNIHTGVDPMTFEPTINIGAGLRWETWFGSNNYHILFQLGWEEQIWILQNEFIKVPTETDHIGDLVLQGLTLKGRFDF</sequence>
<gene>
    <name evidence="1" type="ordered locus">SNE_A08790</name>
</gene>
<name>F8L7M3_SIMNZ</name>
<dbReference type="STRING" id="331113.SNE_A08790"/>
<reference key="1">
    <citation type="journal article" date="2011" name="Mol. Biol. Evol.">
        <title>Unity in variety -- the pan-genome of the Chlamydiae.</title>
        <authorList>
            <person name="Collingro A."/>
            <person name="Tischler P."/>
            <person name="Weinmaier T."/>
            <person name="Penz T."/>
            <person name="Heinz E."/>
            <person name="Brunham R.C."/>
            <person name="Read T.D."/>
            <person name="Bavoil P.M."/>
            <person name="Sachse K."/>
            <person name="Kahane S."/>
            <person name="Friedman M.G."/>
            <person name="Rattei T."/>
            <person name="Myers G.S.A."/>
            <person name="Horn M."/>
        </authorList>
    </citation>
    <scope>NUCLEOTIDE SEQUENCE</scope>
    <source>
        <strain>Z</strain>
    </source>
</reference>
<evidence type="ECO:0000313" key="1">
    <source>
        <dbReference type="EMBL" id="CCB88756.1"/>
    </source>
</evidence>
<dbReference type="KEGG" id="sng:SNE_A08790"/>
<dbReference type="RefSeq" id="WP_013943223.1">
    <property type="nucleotide sequence ID" value="NC_015713.1"/>
</dbReference>
<evidence type="ECO:0000313" key="2">
    <source>
        <dbReference type="Proteomes" id="UP000000496"/>
    </source>
</evidence>
<dbReference type="eggNOG" id="COG3468">
    <property type="taxonomic scope" value="Bacteria"/>
</dbReference>
<dbReference type="Pfam" id="PF05150">
    <property type="entry name" value="Legionella_OMP"/>
    <property type="match status" value="1"/>
</dbReference>
<accession>F8L7M3</accession>
<dbReference type="EMBL" id="FR872582">
    <property type="protein sequence ID" value="CCB88756.1"/>
    <property type="molecule type" value="Genomic_DNA"/>
</dbReference>